<keyword evidence="2" id="KW-1185">Reference proteome</keyword>
<evidence type="ECO:0000313" key="2">
    <source>
        <dbReference type="Proteomes" id="UP001597183"/>
    </source>
</evidence>
<reference evidence="2" key="1">
    <citation type="journal article" date="2019" name="Int. J. Syst. Evol. Microbiol.">
        <title>The Global Catalogue of Microorganisms (GCM) 10K type strain sequencing project: providing services to taxonomists for standard genome sequencing and annotation.</title>
        <authorList>
            <consortium name="The Broad Institute Genomics Platform"/>
            <consortium name="The Broad Institute Genome Sequencing Center for Infectious Disease"/>
            <person name="Wu L."/>
            <person name="Ma J."/>
        </authorList>
    </citation>
    <scope>NUCLEOTIDE SEQUENCE [LARGE SCALE GENOMIC DNA]</scope>
    <source>
        <strain evidence="2">CCM 7526</strain>
    </source>
</reference>
<proteinExistence type="predicted"/>
<comment type="caution">
    <text evidence="1">The sequence shown here is derived from an EMBL/GenBank/DDBJ whole genome shotgun (WGS) entry which is preliminary data.</text>
</comment>
<dbReference type="RefSeq" id="WP_317793896.1">
    <property type="nucleotide sequence ID" value="NZ_AP028461.1"/>
</dbReference>
<protein>
    <recommendedName>
        <fullName evidence="3">DUF4177 domain-containing protein</fullName>
    </recommendedName>
</protein>
<organism evidence="1 2">
    <name type="scientific">Actinoplanes sichuanensis</name>
    <dbReference type="NCBI Taxonomy" id="512349"/>
    <lineage>
        <taxon>Bacteria</taxon>
        <taxon>Bacillati</taxon>
        <taxon>Actinomycetota</taxon>
        <taxon>Actinomycetes</taxon>
        <taxon>Micromonosporales</taxon>
        <taxon>Micromonosporaceae</taxon>
        <taxon>Actinoplanes</taxon>
    </lineage>
</organism>
<dbReference type="EMBL" id="JBHTMK010000004">
    <property type="protein sequence ID" value="MFD1364188.1"/>
    <property type="molecule type" value="Genomic_DNA"/>
</dbReference>
<gene>
    <name evidence="1" type="ORF">ACFQ5G_02400</name>
</gene>
<sequence>MPTWEYGQLSILSHISLPVEQRRRQGLRTRTTIVDAHVWTAEWSTSMLAEPVQWEARSHAEVMSWLAGLSNDGWDLVTADLPSGRYLFRRFHQI</sequence>
<name>A0ABW4A141_9ACTN</name>
<evidence type="ECO:0008006" key="3">
    <source>
        <dbReference type="Google" id="ProtNLM"/>
    </source>
</evidence>
<accession>A0ABW4A141</accession>
<evidence type="ECO:0000313" key="1">
    <source>
        <dbReference type="EMBL" id="MFD1364188.1"/>
    </source>
</evidence>
<dbReference type="Proteomes" id="UP001597183">
    <property type="component" value="Unassembled WGS sequence"/>
</dbReference>